<dbReference type="EMBL" id="CADCTU010000002">
    <property type="protein sequence ID" value="CAA9289376.1"/>
    <property type="molecule type" value="Genomic_DNA"/>
</dbReference>
<feature type="compositionally biased region" description="Basic and acidic residues" evidence="1">
    <location>
        <begin position="260"/>
        <end position="275"/>
    </location>
</feature>
<organism evidence="2">
    <name type="scientific">uncultured Gemmatimonadaceae bacterium</name>
    <dbReference type="NCBI Taxonomy" id="246130"/>
    <lineage>
        <taxon>Bacteria</taxon>
        <taxon>Pseudomonadati</taxon>
        <taxon>Gemmatimonadota</taxon>
        <taxon>Gemmatimonadia</taxon>
        <taxon>Gemmatimonadales</taxon>
        <taxon>Gemmatimonadaceae</taxon>
        <taxon>environmental samples</taxon>
    </lineage>
</organism>
<reference evidence="2" key="1">
    <citation type="submission" date="2020-02" db="EMBL/GenBank/DDBJ databases">
        <authorList>
            <person name="Meier V. D."/>
        </authorList>
    </citation>
    <scope>NUCLEOTIDE SEQUENCE</scope>
    <source>
        <strain evidence="2">AVDCRST_MAG11</strain>
    </source>
</reference>
<proteinExistence type="predicted"/>
<evidence type="ECO:0000256" key="1">
    <source>
        <dbReference type="SAM" id="MobiDB-lite"/>
    </source>
</evidence>
<feature type="non-terminal residue" evidence="2">
    <location>
        <position position="1"/>
    </location>
</feature>
<feature type="compositionally biased region" description="Basic residues" evidence="1">
    <location>
        <begin position="276"/>
        <end position="289"/>
    </location>
</feature>
<feature type="compositionally biased region" description="Basic residues" evidence="1">
    <location>
        <begin position="300"/>
        <end position="315"/>
    </location>
</feature>
<feature type="compositionally biased region" description="Basic and acidic residues" evidence="1">
    <location>
        <begin position="166"/>
        <end position="180"/>
    </location>
</feature>
<feature type="compositionally biased region" description="Basic and acidic residues" evidence="1">
    <location>
        <begin position="136"/>
        <end position="155"/>
    </location>
</feature>
<accession>A0A6J4JWV3</accession>
<name>A0A6J4JWV3_9BACT</name>
<feature type="compositionally biased region" description="Basic and acidic residues" evidence="1">
    <location>
        <begin position="290"/>
        <end position="299"/>
    </location>
</feature>
<feature type="compositionally biased region" description="Basic residues" evidence="1">
    <location>
        <begin position="12"/>
        <end position="30"/>
    </location>
</feature>
<feature type="non-terminal residue" evidence="2">
    <location>
        <position position="315"/>
    </location>
</feature>
<sequence length="315" mass="35571">ATSHDRAAAPRLHAHRAPHRARARRHRWRERGHGAHEAAALLPRHRRPGRDAEPGPAGALGAAVGPARRVVAGRRHPPDVGDVDRLPRDDRHRHHLPGAGAGGHGAGPLPPAARRDHRALHELGEPAAGRRPRRDLRRDRDRLPRAAAPDPERQRQLRRHGRRRERLPGERLPRAGRERAPAPAAPREPRGRPGGDEPHAGAHPPPRTLQPRAVARRRPVVPGVPRVRRGRHHGPAGADHERPVPGARHRRHERAHFRVLRRERQRAPRDRERSGRAHRGRGARAHPRRHAGERLDARRRPPRRLRPAHRRPAQL</sequence>
<gene>
    <name evidence="2" type="ORF">AVDCRST_MAG11-5</name>
</gene>
<feature type="compositionally biased region" description="Basic and acidic residues" evidence="1">
    <location>
        <begin position="76"/>
        <end position="90"/>
    </location>
</feature>
<feature type="compositionally biased region" description="Basic residues" evidence="1">
    <location>
        <begin position="156"/>
        <end position="165"/>
    </location>
</feature>
<feature type="compositionally biased region" description="Low complexity" evidence="1">
    <location>
        <begin position="54"/>
        <end position="70"/>
    </location>
</feature>
<feature type="compositionally biased region" description="Basic and acidic residues" evidence="1">
    <location>
        <begin position="187"/>
        <end position="200"/>
    </location>
</feature>
<evidence type="ECO:0000313" key="2">
    <source>
        <dbReference type="EMBL" id="CAA9289376.1"/>
    </source>
</evidence>
<feature type="compositionally biased region" description="Basic residues" evidence="1">
    <location>
        <begin position="247"/>
        <end position="259"/>
    </location>
</feature>
<feature type="region of interest" description="Disordered" evidence="1">
    <location>
        <begin position="1"/>
        <end position="315"/>
    </location>
</feature>
<protein>
    <submittedName>
        <fullName evidence="2">Uncharacterized protein</fullName>
    </submittedName>
</protein>
<dbReference type="AlphaFoldDB" id="A0A6J4JWV3"/>